<accession>A0A2P2MDG6</accession>
<sequence>MVKYIYICLHMYIDMGLYASVDVCKRSVLSSRIL</sequence>
<evidence type="ECO:0000313" key="1">
    <source>
        <dbReference type="EMBL" id="MBX28273.1"/>
    </source>
</evidence>
<dbReference type="AlphaFoldDB" id="A0A2P2MDG6"/>
<name>A0A2P2MDG6_RHIMU</name>
<reference evidence="1" key="1">
    <citation type="submission" date="2018-02" db="EMBL/GenBank/DDBJ databases">
        <title>Rhizophora mucronata_Transcriptome.</title>
        <authorList>
            <person name="Meera S.P."/>
            <person name="Sreeshan A."/>
            <person name="Augustine A."/>
        </authorList>
    </citation>
    <scope>NUCLEOTIDE SEQUENCE</scope>
    <source>
        <tissue evidence="1">Leaf</tissue>
    </source>
</reference>
<dbReference type="EMBL" id="GGEC01047789">
    <property type="protein sequence ID" value="MBX28273.1"/>
    <property type="molecule type" value="Transcribed_RNA"/>
</dbReference>
<proteinExistence type="predicted"/>
<protein>
    <submittedName>
        <fullName evidence="1">Uncharacterized protein</fullName>
    </submittedName>
</protein>
<organism evidence="1">
    <name type="scientific">Rhizophora mucronata</name>
    <name type="common">Asiatic mangrove</name>
    <dbReference type="NCBI Taxonomy" id="61149"/>
    <lineage>
        <taxon>Eukaryota</taxon>
        <taxon>Viridiplantae</taxon>
        <taxon>Streptophyta</taxon>
        <taxon>Embryophyta</taxon>
        <taxon>Tracheophyta</taxon>
        <taxon>Spermatophyta</taxon>
        <taxon>Magnoliopsida</taxon>
        <taxon>eudicotyledons</taxon>
        <taxon>Gunneridae</taxon>
        <taxon>Pentapetalae</taxon>
        <taxon>rosids</taxon>
        <taxon>fabids</taxon>
        <taxon>Malpighiales</taxon>
        <taxon>Rhizophoraceae</taxon>
        <taxon>Rhizophora</taxon>
    </lineage>
</organism>